<dbReference type="RefSeq" id="WP_311835275.1">
    <property type="nucleotide sequence ID" value="NZ_JARQBJ010000002.1"/>
</dbReference>
<dbReference type="GO" id="GO:0003677">
    <property type="term" value="F:DNA binding"/>
    <property type="evidence" value="ECO:0007669"/>
    <property type="project" value="InterPro"/>
</dbReference>
<name>A0AAW8TUT7_9ENTE</name>
<dbReference type="Pfam" id="PF02384">
    <property type="entry name" value="N6_Mtase"/>
    <property type="match status" value="1"/>
</dbReference>
<dbReference type="SUPFAM" id="SSF53335">
    <property type="entry name" value="S-adenosyl-L-methionine-dependent methyltransferases"/>
    <property type="match status" value="1"/>
</dbReference>
<organism evidence="2 3">
    <name type="scientific">Enterococcus asini</name>
    <dbReference type="NCBI Taxonomy" id="57732"/>
    <lineage>
        <taxon>Bacteria</taxon>
        <taxon>Bacillati</taxon>
        <taxon>Bacillota</taxon>
        <taxon>Bacilli</taxon>
        <taxon>Lactobacillales</taxon>
        <taxon>Enterococcaceae</taxon>
        <taxon>Enterococcus</taxon>
    </lineage>
</organism>
<dbReference type="InterPro" id="IPR029063">
    <property type="entry name" value="SAM-dependent_MTases_sf"/>
</dbReference>
<keyword evidence="2" id="KW-0808">Transferase</keyword>
<dbReference type="Gene3D" id="3.40.50.150">
    <property type="entry name" value="Vaccinia Virus protein VP39"/>
    <property type="match status" value="1"/>
</dbReference>
<feature type="domain" description="DNA methylase adenine-specific" evidence="1">
    <location>
        <begin position="50"/>
        <end position="161"/>
    </location>
</feature>
<dbReference type="InterPro" id="IPR003356">
    <property type="entry name" value="DNA_methylase_A-5"/>
</dbReference>
<comment type="caution">
    <text evidence="2">The sequence shown here is derived from an EMBL/GenBank/DDBJ whole genome shotgun (WGS) entry which is preliminary data.</text>
</comment>
<evidence type="ECO:0000313" key="3">
    <source>
        <dbReference type="Proteomes" id="UP001256711"/>
    </source>
</evidence>
<gene>
    <name evidence="2" type="ORF">P7H43_06060</name>
</gene>
<keyword evidence="2" id="KW-0489">Methyltransferase</keyword>
<dbReference type="AlphaFoldDB" id="A0AAW8TUT7"/>
<evidence type="ECO:0000313" key="2">
    <source>
        <dbReference type="EMBL" id="MDT2810041.1"/>
    </source>
</evidence>
<dbReference type="EMBL" id="JARQBJ010000002">
    <property type="protein sequence ID" value="MDT2810041.1"/>
    <property type="molecule type" value="Genomic_DNA"/>
</dbReference>
<protein>
    <submittedName>
        <fullName evidence="2">N-6 DNA methylase</fullName>
    </submittedName>
</protein>
<dbReference type="Proteomes" id="UP001256711">
    <property type="component" value="Unassembled WGS sequence"/>
</dbReference>
<proteinExistence type="predicted"/>
<sequence>MLTTEQINTLLSVDDPYKAPAKLMKTLFDKEKREALFRAFLEYEIRMDYDWFHIYYQEEQAQRKTHKQDFTPNSISELIAKISGSNPGSKLDVAAGTGGLTIQKWHHDQRQVSPFEYWPSNYFYQCEELSDRALPFLLFNMAIRGMNGTVVFGDTLSRKIKQVYFLQNDANDFLGFSSINVMPHTLDTEKEFQVYEWLEPEIDYIESPNPWKEMEKLGQQTLDV</sequence>
<evidence type="ECO:0000259" key="1">
    <source>
        <dbReference type="Pfam" id="PF02384"/>
    </source>
</evidence>
<dbReference type="GO" id="GO:0008170">
    <property type="term" value="F:N-methyltransferase activity"/>
    <property type="evidence" value="ECO:0007669"/>
    <property type="project" value="InterPro"/>
</dbReference>
<accession>A0AAW8TUT7</accession>
<dbReference type="GO" id="GO:0032259">
    <property type="term" value="P:methylation"/>
    <property type="evidence" value="ECO:0007669"/>
    <property type="project" value="UniProtKB-KW"/>
</dbReference>
<reference evidence="2" key="1">
    <citation type="submission" date="2023-03" db="EMBL/GenBank/DDBJ databases">
        <authorList>
            <person name="Shen W."/>
            <person name="Cai J."/>
        </authorList>
    </citation>
    <scope>NUCLEOTIDE SEQUENCE</scope>
    <source>
        <strain evidence="2">B226-2</strain>
    </source>
</reference>